<dbReference type="Proteomes" id="UP001234202">
    <property type="component" value="Unassembled WGS sequence"/>
</dbReference>
<sequence>MQQPTIVFTPSTPTLSAIPVGSDIEDLPPMYPYHEDSPTPRRKPLCRSISTPTSRQSVILHRPRSSSPTTAHWSLTRARHALLDSCWGSGSTSRAAVAMGMAEDLVSKETRNVTACGPSQWVAGREKRWWRELDEEVDSEPESSSPSTPVFARHSGLTTTRQSPRCITLMSTLVIALALAALAFTTFFHPTFGDSISKLPVSSADVKASFGEEGRLHRFLHFDELFGHSDDDGLIGISTEGSTGELRKRVFASSSWKSKQVNSALVVTGPDKTPLLIKDQDAAAAVPAPLRSSQINHTTHPQKRWNPWTVSRFGAPDTADEVAIDHRRALDKAEERMMRRKQAMAQGKMPQRRR</sequence>
<name>A0ACC2X7S7_9TREE</name>
<gene>
    <name evidence="1" type="ORF">QFC24_005678</name>
</gene>
<keyword evidence="2" id="KW-1185">Reference proteome</keyword>
<reference evidence="1" key="1">
    <citation type="submission" date="2023-04" db="EMBL/GenBank/DDBJ databases">
        <title>Draft Genome sequencing of Naganishia species isolated from polar environments using Oxford Nanopore Technology.</title>
        <authorList>
            <person name="Leo P."/>
            <person name="Venkateswaran K."/>
        </authorList>
    </citation>
    <scope>NUCLEOTIDE SEQUENCE</scope>
    <source>
        <strain evidence="1">DBVPG 5303</strain>
    </source>
</reference>
<comment type="caution">
    <text evidence="1">The sequence shown here is derived from an EMBL/GenBank/DDBJ whole genome shotgun (WGS) entry which is preliminary data.</text>
</comment>
<accession>A0ACC2X7S7</accession>
<organism evidence="1 2">
    <name type="scientific">Naganishia onofrii</name>
    <dbReference type="NCBI Taxonomy" id="1851511"/>
    <lineage>
        <taxon>Eukaryota</taxon>
        <taxon>Fungi</taxon>
        <taxon>Dikarya</taxon>
        <taxon>Basidiomycota</taxon>
        <taxon>Agaricomycotina</taxon>
        <taxon>Tremellomycetes</taxon>
        <taxon>Filobasidiales</taxon>
        <taxon>Filobasidiaceae</taxon>
        <taxon>Naganishia</taxon>
    </lineage>
</organism>
<evidence type="ECO:0000313" key="1">
    <source>
        <dbReference type="EMBL" id="KAJ9119445.1"/>
    </source>
</evidence>
<protein>
    <submittedName>
        <fullName evidence="1">Uncharacterized protein</fullName>
    </submittedName>
</protein>
<evidence type="ECO:0000313" key="2">
    <source>
        <dbReference type="Proteomes" id="UP001234202"/>
    </source>
</evidence>
<dbReference type="EMBL" id="JASBWV010000024">
    <property type="protein sequence ID" value="KAJ9119445.1"/>
    <property type="molecule type" value="Genomic_DNA"/>
</dbReference>
<proteinExistence type="predicted"/>